<accession>Q6SFR5</accession>
<name>Q6SFR5_9BACT</name>
<protein>
    <submittedName>
        <fullName evidence="1">Uncharacterized protein</fullName>
    </submittedName>
</protein>
<gene>
    <name evidence="1" type="ORF">MBMO_EBAC080-L31E09.65</name>
</gene>
<reference evidence="1" key="1">
    <citation type="submission" date="2003-11" db="EMBL/GenBank/DDBJ databases">
        <authorList>
            <person name="Heidelberg J.F."/>
            <person name="Eisen J.A."/>
            <person name="Nelson W.C."/>
            <person name="DeLong E.F."/>
        </authorList>
    </citation>
    <scope>NUCLEOTIDE SEQUENCE</scope>
</reference>
<evidence type="ECO:0000313" key="1">
    <source>
        <dbReference type="EMBL" id="AAR38147.1"/>
    </source>
</evidence>
<proteinExistence type="predicted"/>
<organism evidence="1">
    <name type="scientific">uncultured marine bacterium 578</name>
    <dbReference type="NCBI Taxonomy" id="257399"/>
    <lineage>
        <taxon>Bacteria</taxon>
        <taxon>environmental samples</taxon>
    </lineage>
</organism>
<sequence>MVNLIKIFIIYIMFGLFFNSVVNADDSFFDDEVVFEDSNQELDEWSDDSDIFGDDSIDDEKSLAWLNLSVSQKWGFNPASSYSTTKERTELTLGTSGSVSESGYGEVELKATKYWPSDSYHSTSASDIEVERAFLQFSFEDWSTKLGRYTIGWGELEGGALDVVNPAGGLTDPKIISQWFLSTTRYSNNSDLSLFYNSNPSITNSTLLPLKDDSDDEFGVRYGINREGSDVAFYAGQLIPNNALKNLIDEVAYASPYQLLGFGMNKAFDDYLLKFDIAYKRNLEHNRLGQFIKVDRIDWDLAFDIQKNDRQWLISINSQYLLDFYEDYLTPTLLDSVSTKRNTTTYMASVSDKFGDSDWSWSLSNIAASNNDLSLTSAGLDWDINDHWKASLGASYANAKSDRAFSLLDDYQRVNLEVKYQY</sequence>
<dbReference type="EMBL" id="AY458646">
    <property type="protein sequence ID" value="AAR38147.1"/>
    <property type="molecule type" value="Genomic_DNA"/>
</dbReference>
<dbReference type="AlphaFoldDB" id="Q6SFR5"/>
<reference evidence="1" key="2">
    <citation type="submission" date="2003-12" db="EMBL/GenBank/DDBJ databases">
        <title>Monterey Bay Coastal Ocean Microbial Observatory environmental clone sequencing.</title>
        <authorList>
            <person name="DeLong E.F."/>
        </authorList>
    </citation>
    <scope>NUCLEOTIDE SEQUENCE</scope>
</reference>